<comment type="caution">
    <text evidence="1">The sequence shown here is derived from an EMBL/GenBank/DDBJ whole genome shotgun (WGS) entry which is preliminary data.</text>
</comment>
<reference evidence="1" key="1">
    <citation type="submission" date="2022-03" db="EMBL/GenBank/DDBJ databases">
        <authorList>
            <person name="Martin C."/>
        </authorList>
    </citation>
    <scope>NUCLEOTIDE SEQUENCE</scope>
</reference>
<sequence>MCKGGAIEKKYVDCLVHDCDCGKWGSWTEWEYGPCTAIIVVNTGVVRGKPCAVTGMQSCTRTRSCPACKTGHLYKRNNNAGPVDVRKRTYGEIIKSPICIGESVQGKTLQCCKIRYQHCVWSTWSAWSYGTCSRSCSIGSVAKHRTRSKQLMASDDPDGPQTCKGSHMEQNIDICNTQECLSKDCVTWGEWTPWEYGECYGSQLAYPGSSPPCRILGLRQCHRTRVCPSCKHFGKRDTPRSVQRRTYGSEIQPGRCVGQTIEYKSDKCCKGHIDEGQWQPWTSWACTADCSALPSAGGRRKRDDRMAGDIPFSKECLEYGIHACIRIRKCATRTCEGNEHEVKHVRCCVKYVPKPRCDKWSSWSAWSCPATCTKLVFPKIRRRSAFETIICSHDYGTKLCERRRVCPPCIIDNVPTLGSCDGNKRETDINLCCLPKPTTRPSAPPSTTSKPTTPMSPQSCVGSWSKWQTPQCVSKCTLFKTESSKRKRDLMSLDEDFVKRSGVSCQIGFYMCMYKRLCQPCILGGKFVEADCPGRSENVTTKLCCVIAPAVEDGPPIGPNRPFPDEG</sequence>
<dbReference type="SUPFAM" id="SSF82895">
    <property type="entry name" value="TSP-1 type 1 repeat"/>
    <property type="match status" value="1"/>
</dbReference>
<evidence type="ECO:0000313" key="2">
    <source>
        <dbReference type="Proteomes" id="UP000749559"/>
    </source>
</evidence>
<dbReference type="Gene3D" id="2.20.100.10">
    <property type="entry name" value="Thrombospondin type-1 (TSP1) repeat"/>
    <property type="match status" value="1"/>
</dbReference>
<dbReference type="SMART" id="SM00209">
    <property type="entry name" value="TSP1"/>
    <property type="match status" value="2"/>
</dbReference>
<dbReference type="InterPro" id="IPR036383">
    <property type="entry name" value="TSP1_rpt_sf"/>
</dbReference>
<accession>A0A8S4Q5E2</accession>
<dbReference type="PROSITE" id="PS50092">
    <property type="entry name" value="TSP1"/>
    <property type="match status" value="1"/>
</dbReference>
<proteinExistence type="predicted"/>
<dbReference type="InterPro" id="IPR000884">
    <property type="entry name" value="TSP1_rpt"/>
</dbReference>
<dbReference type="AlphaFoldDB" id="A0A8S4Q5E2"/>
<dbReference type="EMBL" id="CAIIXF020000012">
    <property type="protein sequence ID" value="CAH1801763.1"/>
    <property type="molecule type" value="Genomic_DNA"/>
</dbReference>
<evidence type="ECO:0000313" key="1">
    <source>
        <dbReference type="EMBL" id="CAH1801763.1"/>
    </source>
</evidence>
<gene>
    <name evidence="1" type="ORF">OFUS_LOCUS25517</name>
</gene>
<protein>
    <submittedName>
        <fullName evidence="1">Uncharacterized protein</fullName>
    </submittedName>
</protein>
<organism evidence="1 2">
    <name type="scientific">Owenia fusiformis</name>
    <name type="common">Polychaete worm</name>
    <dbReference type="NCBI Taxonomy" id="6347"/>
    <lineage>
        <taxon>Eukaryota</taxon>
        <taxon>Metazoa</taxon>
        <taxon>Spiralia</taxon>
        <taxon>Lophotrochozoa</taxon>
        <taxon>Annelida</taxon>
        <taxon>Polychaeta</taxon>
        <taxon>Sedentaria</taxon>
        <taxon>Canalipalpata</taxon>
        <taxon>Sabellida</taxon>
        <taxon>Oweniida</taxon>
        <taxon>Oweniidae</taxon>
        <taxon>Owenia</taxon>
    </lineage>
</organism>
<name>A0A8S4Q5E2_OWEFU</name>
<dbReference type="Proteomes" id="UP000749559">
    <property type="component" value="Unassembled WGS sequence"/>
</dbReference>
<keyword evidence="2" id="KW-1185">Reference proteome</keyword>